<dbReference type="EMBL" id="SOZD01000004">
    <property type="protein sequence ID" value="TFF21923.1"/>
    <property type="molecule type" value="Genomic_DNA"/>
</dbReference>
<sequence>MPHDDPFDAARTRLRTALERLETAVDDRIDREASLRSVDAEVQRQTADRGRLARELDSALARGERLEQANREVSKRLVDAMEKVRKVLDQHK</sequence>
<feature type="coiled-coil region" evidence="1">
    <location>
        <begin position="56"/>
        <end position="83"/>
    </location>
</feature>
<name>A0A4Y8RGP4_9HYPH</name>
<keyword evidence="3" id="KW-1185">Reference proteome</keyword>
<evidence type="ECO:0000313" key="2">
    <source>
        <dbReference type="EMBL" id="TFF21923.1"/>
    </source>
</evidence>
<dbReference type="Pfam" id="PF13747">
    <property type="entry name" value="DUF4164"/>
    <property type="match status" value="1"/>
</dbReference>
<gene>
    <name evidence="2" type="ORF">E3C22_14775</name>
</gene>
<dbReference type="RefSeq" id="WP_134762807.1">
    <property type="nucleotide sequence ID" value="NZ_SOZD01000004.1"/>
</dbReference>
<comment type="caution">
    <text evidence="2">The sequence shown here is derived from an EMBL/GenBank/DDBJ whole genome shotgun (WGS) entry which is preliminary data.</text>
</comment>
<dbReference type="InterPro" id="IPR025310">
    <property type="entry name" value="DUF4164"/>
</dbReference>
<protein>
    <submittedName>
        <fullName evidence="2">DUF4164 family protein</fullName>
    </submittedName>
</protein>
<dbReference type="OrthoDB" id="8001694at2"/>
<organism evidence="2 3">
    <name type="scientific">Jiella endophytica</name>
    <dbReference type="NCBI Taxonomy" id="2558362"/>
    <lineage>
        <taxon>Bacteria</taxon>
        <taxon>Pseudomonadati</taxon>
        <taxon>Pseudomonadota</taxon>
        <taxon>Alphaproteobacteria</taxon>
        <taxon>Hyphomicrobiales</taxon>
        <taxon>Aurantimonadaceae</taxon>
        <taxon>Jiella</taxon>
    </lineage>
</organism>
<accession>A0A4Y8RGP4</accession>
<evidence type="ECO:0000256" key="1">
    <source>
        <dbReference type="SAM" id="Coils"/>
    </source>
</evidence>
<proteinExistence type="predicted"/>
<dbReference type="AlphaFoldDB" id="A0A4Y8RGP4"/>
<reference evidence="2 3" key="1">
    <citation type="submission" date="2019-03" db="EMBL/GenBank/DDBJ databases">
        <title>Jiella endophytica sp. nov., a novel endophytic bacterium isolated from root of Ficus microcarpa Linn. f.</title>
        <authorList>
            <person name="Tuo L."/>
        </authorList>
    </citation>
    <scope>NUCLEOTIDE SEQUENCE [LARGE SCALE GENOMIC DNA]</scope>
    <source>
        <strain evidence="2 3">CBS5Q-3</strain>
    </source>
</reference>
<evidence type="ECO:0000313" key="3">
    <source>
        <dbReference type="Proteomes" id="UP000298179"/>
    </source>
</evidence>
<keyword evidence="1" id="KW-0175">Coiled coil</keyword>
<dbReference type="Proteomes" id="UP000298179">
    <property type="component" value="Unassembled WGS sequence"/>
</dbReference>